<proteinExistence type="predicted"/>
<reference evidence="1" key="1">
    <citation type="submission" date="2020-05" db="EMBL/GenBank/DDBJ databases">
        <authorList>
            <person name="Chiriac C."/>
            <person name="Salcher M."/>
            <person name="Ghai R."/>
            <person name="Kavagutti S V."/>
        </authorList>
    </citation>
    <scope>NUCLEOTIDE SEQUENCE</scope>
</reference>
<name>A0A6J7EAF9_9ZZZZ</name>
<evidence type="ECO:0000313" key="1">
    <source>
        <dbReference type="EMBL" id="CAB4879956.1"/>
    </source>
</evidence>
<dbReference type="AlphaFoldDB" id="A0A6J7EAF9"/>
<organism evidence="1">
    <name type="scientific">freshwater metagenome</name>
    <dbReference type="NCBI Taxonomy" id="449393"/>
    <lineage>
        <taxon>unclassified sequences</taxon>
        <taxon>metagenomes</taxon>
        <taxon>ecological metagenomes</taxon>
    </lineage>
</organism>
<protein>
    <submittedName>
        <fullName evidence="1">Unannotated protein</fullName>
    </submittedName>
</protein>
<accession>A0A6J7EAF9</accession>
<gene>
    <name evidence="1" type="ORF">UFOPK3427_01445</name>
</gene>
<dbReference type="EMBL" id="CAFBLT010000001">
    <property type="protein sequence ID" value="CAB4879956.1"/>
    <property type="molecule type" value="Genomic_DNA"/>
</dbReference>
<sequence>MVWAVLKGPVLVSGFRVGGRATVGVIVDVAVWSIEFVTAYSIGVATPTKPVTGVKVTAPVVVFTTYVPSFGIVSVVPKHDAAAVPVIQSLTLAALSVVPEAVESFVKGEMV</sequence>